<dbReference type="GO" id="GO:0004866">
    <property type="term" value="F:endopeptidase inhibitor activity"/>
    <property type="evidence" value="ECO:0007669"/>
    <property type="project" value="InterPro"/>
</dbReference>
<name>A0A0B7GZB0_TREPH</name>
<dbReference type="Pfam" id="PF17973">
    <property type="entry name" value="bMG10"/>
    <property type="match status" value="1"/>
</dbReference>
<dbReference type="InterPro" id="IPR051802">
    <property type="entry name" value="YfhM-like"/>
</dbReference>
<dbReference type="InterPro" id="IPR041462">
    <property type="entry name" value="Bact_A2M_MG6"/>
</dbReference>
<dbReference type="Pfam" id="PF11974">
    <property type="entry name" value="bMG3"/>
    <property type="match status" value="1"/>
</dbReference>
<gene>
    <name evidence="6" type="ORF">TPHV1_510039</name>
</gene>
<dbReference type="Gene3D" id="2.60.40.1930">
    <property type="match status" value="1"/>
</dbReference>
<dbReference type="OrthoDB" id="9767116at2"/>
<dbReference type="Pfam" id="PF17972">
    <property type="entry name" value="bMG5"/>
    <property type="match status" value="1"/>
</dbReference>
<dbReference type="InterPro" id="IPR001599">
    <property type="entry name" value="Macroglobln_a2"/>
</dbReference>
<evidence type="ECO:0000259" key="4">
    <source>
        <dbReference type="SMART" id="SM01359"/>
    </source>
</evidence>
<dbReference type="InterPro" id="IPR011626">
    <property type="entry name" value="Alpha-macroglobulin_TED"/>
</dbReference>
<proteinExistence type="inferred from homology"/>
<dbReference type="Pfam" id="PF07678">
    <property type="entry name" value="TED_complement"/>
    <property type="match status" value="1"/>
</dbReference>
<protein>
    <submittedName>
        <fullName evidence="6">Alpha-2-macroglobulin family protein</fullName>
    </submittedName>
</protein>
<dbReference type="RefSeq" id="WP_044634963.1">
    <property type="nucleotide sequence ID" value="NZ_CDNC01000047.1"/>
</dbReference>
<evidence type="ECO:0000313" key="6">
    <source>
        <dbReference type="EMBL" id="CEM62972.1"/>
    </source>
</evidence>
<dbReference type="PANTHER" id="PTHR40094:SF1">
    <property type="entry name" value="UBIQUITIN DOMAIN-CONTAINING PROTEIN"/>
    <property type="match status" value="1"/>
</dbReference>
<dbReference type="Gene3D" id="1.50.10.20">
    <property type="match status" value="1"/>
</dbReference>
<evidence type="ECO:0000256" key="1">
    <source>
        <dbReference type="ARBA" id="ARBA00010556"/>
    </source>
</evidence>
<dbReference type="InterPro" id="IPR041246">
    <property type="entry name" value="Bact_MG10"/>
</dbReference>
<dbReference type="InterPro" id="IPR047565">
    <property type="entry name" value="Alpha-macroglob_thiol-ester_cl"/>
</dbReference>
<dbReference type="InterPro" id="IPR013783">
    <property type="entry name" value="Ig-like_fold"/>
</dbReference>
<dbReference type="InterPro" id="IPR008930">
    <property type="entry name" value="Terpenoid_cyclase/PrenylTrfase"/>
</dbReference>
<dbReference type="InterPro" id="IPR002890">
    <property type="entry name" value="MG2"/>
</dbReference>
<comment type="similarity">
    <text evidence="1">Belongs to the protease inhibitor I39 (alpha-2-macroglobulin) family. Bacterial alpha-2-macroglobulin subfamily.</text>
</comment>
<evidence type="ECO:0000256" key="2">
    <source>
        <dbReference type="ARBA" id="ARBA00022729"/>
    </source>
</evidence>
<feature type="signal peptide" evidence="3">
    <location>
        <begin position="1"/>
        <end position="25"/>
    </location>
</feature>
<dbReference type="SUPFAM" id="SSF48239">
    <property type="entry name" value="Terpenoid cyclases/Protein prenyltransferases"/>
    <property type="match status" value="1"/>
</dbReference>
<keyword evidence="7" id="KW-1185">Reference proteome</keyword>
<keyword evidence="2 3" id="KW-0732">Signal</keyword>
<organism evidence="6 7">
    <name type="scientific">Treponema phagedenis</name>
    <dbReference type="NCBI Taxonomy" id="162"/>
    <lineage>
        <taxon>Bacteria</taxon>
        <taxon>Pseudomonadati</taxon>
        <taxon>Spirochaetota</taxon>
        <taxon>Spirochaetia</taxon>
        <taxon>Spirochaetales</taxon>
        <taxon>Treponemataceae</taxon>
        <taxon>Treponema</taxon>
    </lineage>
</organism>
<dbReference type="InterPro" id="IPR021868">
    <property type="entry name" value="Alpha_2_Macroglob_MG3"/>
</dbReference>
<feature type="domain" description="Alpha-2-macroglobulin bait region" evidence="4">
    <location>
        <begin position="983"/>
        <end position="1125"/>
    </location>
</feature>
<evidence type="ECO:0000259" key="5">
    <source>
        <dbReference type="SMART" id="SM01360"/>
    </source>
</evidence>
<dbReference type="InterPro" id="IPR041203">
    <property type="entry name" value="Bact_A2M_MG5"/>
</dbReference>
<dbReference type="GO" id="GO:0005615">
    <property type="term" value="C:extracellular space"/>
    <property type="evidence" value="ECO:0007669"/>
    <property type="project" value="InterPro"/>
</dbReference>
<evidence type="ECO:0000313" key="7">
    <source>
        <dbReference type="Proteomes" id="UP000042527"/>
    </source>
</evidence>
<dbReference type="Proteomes" id="UP000042527">
    <property type="component" value="Unassembled WGS sequence"/>
</dbReference>
<dbReference type="PANTHER" id="PTHR40094">
    <property type="entry name" value="ALPHA-2-MACROGLOBULIN HOMOLOG"/>
    <property type="match status" value="1"/>
</dbReference>
<dbReference type="Pfam" id="PF00207">
    <property type="entry name" value="A2M"/>
    <property type="match status" value="1"/>
</dbReference>
<dbReference type="SMART" id="SM01419">
    <property type="entry name" value="Thiol-ester_cl"/>
    <property type="match status" value="1"/>
</dbReference>
<dbReference type="InterPro" id="IPR011625">
    <property type="entry name" value="A2M_N_BRD"/>
</dbReference>
<feature type="domain" description="Alpha-2-macroglobulin" evidence="5">
    <location>
        <begin position="1188"/>
        <end position="1277"/>
    </location>
</feature>
<reference evidence="7" key="1">
    <citation type="submission" date="2015-01" db="EMBL/GenBank/DDBJ databases">
        <authorList>
            <person name="Manzoor Shahid"/>
            <person name="Zubair Saima"/>
        </authorList>
    </citation>
    <scope>NUCLEOTIDE SEQUENCE [LARGE SCALE GENOMIC DNA]</scope>
    <source>
        <strain evidence="7">V1</strain>
    </source>
</reference>
<evidence type="ECO:0000256" key="3">
    <source>
        <dbReference type="SAM" id="SignalP"/>
    </source>
</evidence>
<dbReference type="CDD" id="cd02891">
    <property type="entry name" value="A2M_like"/>
    <property type="match status" value="1"/>
</dbReference>
<dbReference type="Pfam" id="PF01835">
    <property type="entry name" value="MG2"/>
    <property type="match status" value="1"/>
</dbReference>
<dbReference type="Pfam" id="PF07703">
    <property type="entry name" value="A2M_BRD"/>
    <property type="match status" value="1"/>
</dbReference>
<feature type="chain" id="PRO_5002128626" evidence="3">
    <location>
        <begin position="26"/>
        <end position="1849"/>
    </location>
</feature>
<dbReference type="Gene3D" id="2.60.40.10">
    <property type="entry name" value="Immunoglobulins"/>
    <property type="match status" value="1"/>
</dbReference>
<dbReference type="SMART" id="SM01360">
    <property type="entry name" value="A2M"/>
    <property type="match status" value="1"/>
</dbReference>
<dbReference type="Gene3D" id="2.60.40.3710">
    <property type="match status" value="1"/>
</dbReference>
<sequence length="1849" mass="204772">MKNFLKNIFSAACITAVLVSGLLIACSKQQENFTADSADAIASMSPALIGRMDPILIQFKEAPAQIDKIGKAASFTPSLTGEWSVVDATTVRFMPTAPYTPESEISLRLDMGVLKGLSANKEGFMTTFSVAPAALIVTADTPSFSLNSSQLLIEGTVQTDIDCDAETVQKMIQAKLIAKKGTKDIPLSVSGGEDKRRFSFVINNIERLDEDQQMHIEWDGAAIGAKTKSSTSFIIPSKTQFSILSFSVSDDSTAEVCFSDPIDKSQNLNEFIGITSASNFNYRWNIDSNKLIVYVTGISWPDDAVLTIGSGIKSVDDKLLKKEAQFQLGSGWDIPSISFADDGVIIPSSKDALVVVNTKNITGMLIEAFQIYNFNMLQFLQENSFDEHSYLRNVGDPVWKSSIDFEWKPDMKNRVVARGFDIGDLVKKFPDGMFNLRISFAKRHSMYEPKRKAEDFSNLPFPSDDITDNSSYDSSYWKTAGLTYEQRNEFWEQRKNPCHPAFYLYYNDDIVKTKNILVSNLGLMAKKDSKDAYHITVTDLIEGKPVSGAAVKAYSYSQKELAQGKSDSDGNVRLSSEKEIAFITAEKGSDQAWLKVNYGALSISHFQVDGVEAKEGVKGFLYGERGVWRPGDAVHLVFVLQDLQKTLPKDFPVTFTLEDPMGKIIDRQIFTQSVDGFYRIDTKTSASDTTGSWTARIKAGGNTWTKSLKIESIVPNRLFVQLKPRGDYLVSGENHINVTGEWLHGATASNLKTEITGRFVVNPDPFPQFPQYVFTNNERKFGSTNEQLWSGKLDENGTATAILQLHTKQEAPGKLKAIFETRIYEPSGAFSIENKTFDLSPYPQYVGLRIPLDKDNGRDFLLTDKKHSVDFVVVNPEGKSITSASSLDIQMYKLEWRWWWEKDAYSDAGYRSNRSTKLVKSGKVPVQNGKAVWDFEITGDDWGRYLIVAKDAQGHSTSDVIYVDTPWWSSRGGDGSSGASAMLMLSSGKEQYLSNESAEISFTSAEGAQALITVEKNGTVLSQQWMKTVKGSNKFTLPLKKEMAPNVYVHVSLLQAYQQTKNSLPIRLYGIIPIMVENPDTRLSPAIQAAKEFEPNQKASFTISESKGKPMTVTVAVVDEGLLGLTSYRTPNPWNSFYQKEASALKSWDIFSYVSGSFGGKLETLLAIGGGDFIERKGGKDSERFKPVVFFFGPYELKANEKKNIEFDMPQYIGSVRIMAVAGKNGAYGIAENTVKVKSDLMVMPTLPRTLGIGEQIDVPITVFNGTASQKEATVRLNTEGILTLSETKKLSVPANGNANALFTIKPETSGSITIKAEASASGIAKKAHAQTIIQTLSRGFPYTTQELVSVEPGKTVTVNIDSPGEAGTKKLSAEISQMPALGLERRLSFLLEYPHGCLEQITSRAFPQLYLSSMLQMSQEEIRKTKDNVQSVIDRYPNYQMRSGGFAYWPGGMNESLWATNYAGHFMIEAKRQGYYIDDTIYQPWLEYQIAKAKNWSVGYLQNPADQAYRLYTLALAGKADIGAMNRLKKVKDLSVSAKTMLAAAYALSGQDSAAKTLMREVALEPNSYRNSGGSWDSSTRDTALTVYTLRTVNDNAQALSLVPKLAKICSSNSWLSTQEIAWILISIAPYYSYDKSKQVAYTIKTNGQTVKDSLEAASRLYSLPASDKNTQTLTIQNTGKTILYATISTATSVPPGEEKAAQSGLSLWVSYQNNQKEFVQPHELKNGDRFTVEVRVKNTTAKAVENVALVLPIPTGWEYTNKRLAENTGDDKSSKELNSQSDYQDIRDTHIYTYFDMNPNELKSFTFEGTVTYGGVYYVPAAYAEAMYDPAYRAVVPGEKFSASRAQ</sequence>
<accession>A0A0B7GZB0</accession>
<dbReference type="PROSITE" id="PS51257">
    <property type="entry name" value="PROKAR_LIPOPROTEIN"/>
    <property type="match status" value="1"/>
</dbReference>
<dbReference type="Pfam" id="PF17962">
    <property type="entry name" value="bMG6"/>
    <property type="match status" value="1"/>
</dbReference>
<dbReference type="SMART" id="SM01359">
    <property type="entry name" value="A2M_N_2"/>
    <property type="match status" value="1"/>
</dbReference>
<dbReference type="EMBL" id="CDNC01000047">
    <property type="protein sequence ID" value="CEM62972.1"/>
    <property type="molecule type" value="Genomic_DNA"/>
</dbReference>